<evidence type="ECO:0000256" key="6">
    <source>
        <dbReference type="ARBA" id="ARBA00023288"/>
    </source>
</evidence>
<evidence type="ECO:0000256" key="8">
    <source>
        <dbReference type="HAMAP-Rule" id="MF_02204"/>
    </source>
</evidence>
<feature type="domain" description="OmpA-like" evidence="10">
    <location>
        <begin position="70"/>
        <end position="187"/>
    </location>
</feature>
<evidence type="ECO:0000256" key="1">
    <source>
        <dbReference type="ARBA" id="ARBA00022618"/>
    </source>
</evidence>
<evidence type="ECO:0000256" key="2">
    <source>
        <dbReference type="ARBA" id="ARBA00022729"/>
    </source>
</evidence>
<keyword evidence="5 8" id="KW-0998">Cell outer membrane</keyword>
<keyword evidence="7 8" id="KW-0131">Cell cycle</keyword>
<dbReference type="PROSITE" id="PS51257">
    <property type="entry name" value="PROKAR_LIPOPROTEIN"/>
    <property type="match status" value="1"/>
</dbReference>
<keyword evidence="6 8" id="KW-0449">Lipoprotein</keyword>
<dbReference type="PANTHER" id="PTHR30329:SF21">
    <property type="entry name" value="LIPOPROTEIN YIAD-RELATED"/>
    <property type="match status" value="1"/>
</dbReference>
<feature type="chain" id="PRO_5046596216" description="Peptidoglycan-associated lipoprotein" evidence="9">
    <location>
        <begin position="21"/>
        <end position="189"/>
    </location>
</feature>
<dbReference type="HAMAP" id="MF_02204">
    <property type="entry name" value="Pal"/>
    <property type="match status" value="1"/>
</dbReference>
<comment type="subcellular location">
    <subcellularLocation>
        <location evidence="8">Cell outer membrane</location>
        <topology evidence="8">Lipid-anchor</topology>
    </subcellularLocation>
</comment>
<dbReference type="SUPFAM" id="SSF103088">
    <property type="entry name" value="OmpA-like"/>
    <property type="match status" value="1"/>
</dbReference>
<evidence type="ECO:0000313" key="12">
    <source>
        <dbReference type="Proteomes" id="UP001596056"/>
    </source>
</evidence>
<dbReference type="EMBL" id="JBHSNA010000017">
    <property type="protein sequence ID" value="MFC5567687.1"/>
    <property type="molecule type" value="Genomic_DNA"/>
</dbReference>
<comment type="subunit">
    <text evidence="8">The Tol-Pal system is composed of five core proteins: the inner membrane proteins TolA, TolQ and TolR, the periplasmic protein TolB and the outer membrane protein Pal. They form a network linking the inner and outer membranes and the peptidoglycan layer.</text>
</comment>
<reference evidence="12" key="1">
    <citation type="journal article" date="2019" name="Int. J. Syst. Evol. Microbiol.">
        <title>The Global Catalogue of Microorganisms (GCM) 10K type strain sequencing project: providing services to taxonomists for standard genome sequencing and annotation.</title>
        <authorList>
            <consortium name="The Broad Institute Genomics Platform"/>
            <consortium name="The Broad Institute Genome Sequencing Center for Infectious Disease"/>
            <person name="Wu L."/>
            <person name="Ma J."/>
        </authorList>
    </citation>
    <scope>NUCLEOTIDE SEQUENCE [LARGE SCALE GENOMIC DNA]</scope>
    <source>
        <strain evidence="12">KACC 11588</strain>
    </source>
</reference>
<dbReference type="Gene3D" id="3.30.1330.60">
    <property type="entry name" value="OmpA-like domain"/>
    <property type="match status" value="1"/>
</dbReference>
<organism evidence="11 12">
    <name type="scientific">Rubellimicrobium aerolatum</name>
    <dbReference type="NCBI Taxonomy" id="490979"/>
    <lineage>
        <taxon>Bacteria</taxon>
        <taxon>Pseudomonadati</taxon>
        <taxon>Pseudomonadota</taxon>
        <taxon>Alphaproteobacteria</taxon>
        <taxon>Rhodobacterales</taxon>
        <taxon>Roseobacteraceae</taxon>
        <taxon>Rubellimicrobium</taxon>
    </lineage>
</organism>
<keyword evidence="12" id="KW-1185">Reference proteome</keyword>
<dbReference type="PRINTS" id="PR01021">
    <property type="entry name" value="OMPADOMAIN"/>
</dbReference>
<keyword evidence="3 8" id="KW-0472">Membrane</keyword>
<dbReference type="PROSITE" id="PS51123">
    <property type="entry name" value="OMPA_2"/>
    <property type="match status" value="1"/>
</dbReference>
<evidence type="ECO:0000259" key="10">
    <source>
        <dbReference type="PROSITE" id="PS51123"/>
    </source>
</evidence>
<dbReference type="PANTHER" id="PTHR30329">
    <property type="entry name" value="STATOR ELEMENT OF FLAGELLAR MOTOR COMPLEX"/>
    <property type="match status" value="1"/>
</dbReference>
<dbReference type="Proteomes" id="UP001596056">
    <property type="component" value="Unassembled WGS sequence"/>
</dbReference>
<proteinExistence type="inferred from homology"/>
<dbReference type="InterPro" id="IPR039001">
    <property type="entry name" value="Pal"/>
</dbReference>
<dbReference type="InterPro" id="IPR014169">
    <property type="entry name" value="Pal_lipo_C"/>
</dbReference>
<evidence type="ECO:0000313" key="11">
    <source>
        <dbReference type="EMBL" id="MFC5567687.1"/>
    </source>
</evidence>
<comment type="similarity">
    <text evidence="8">Belongs to the Pal lipoprotein family.</text>
</comment>
<evidence type="ECO:0000256" key="4">
    <source>
        <dbReference type="ARBA" id="ARBA00023139"/>
    </source>
</evidence>
<comment type="function">
    <text evidence="8">Part of the Tol-Pal system, which plays a role in outer membrane invagination during cell division and is important for maintaining outer membrane integrity.</text>
</comment>
<dbReference type="InterPro" id="IPR006665">
    <property type="entry name" value="OmpA-like"/>
</dbReference>
<dbReference type="InterPro" id="IPR050330">
    <property type="entry name" value="Bact_OuterMem_StrucFunc"/>
</dbReference>
<dbReference type="CDD" id="cd07185">
    <property type="entry name" value="OmpA_C-like"/>
    <property type="match status" value="1"/>
</dbReference>
<dbReference type="InterPro" id="IPR006664">
    <property type="entry name" value="OMP_bac"/>
</dbReference>
<keyword evidence="4 8" id="KW-0564">Palmitate</keyword>
<evidence type="ECO:0000256" key="7">
    <source>
        <dbReference type="ARBA" id="ARBA00023306"/>
    </source>
</evidence>
<keyword evidence="2 8" id="KW-0732">Signal</keyword>
<dbReference type="NCBIfam" id="TIGR02802">
    <property type="entry name" value="Pal_lipo"/>
    <property type="match status" value="1"/>
</dbReference>
<dbReference type="Pfam" id="PF00691">
    <property type="entry name" value="OmpA"/>
    <property type="match status" value="1"/>
</dbReference>
<comment type="caution">
    <text evidence="11">The sequence shown here is derived from an EMBL/GenBank/DDBJ whole genome shotgun (WGS) entry which is preliminary data.</text>
</comment>
<evidence type="ECO:0000256" key="9">
    <source>
        <dbReference type="SAM" id="SignalP"/>
    </source>
</evidence>
<gene>
    <name evidence="8 11" type="primary">pal</name>
    <name evidence="11" type="ORF">ACFPOC_14835</name>
</gene>
<dbReference type="InterPro" id="IPR036737">
    <property type="entry name" value="OmpA-like_sf"/>
</dbReference>
<feature type="signal peptide" evidence="9">
    <location>
        <begin position="1"/>
        <end position="20"/>
    </location>
</feature>
<evidence type="ECO:0000256" key="5">
    <source>
        <dbReference type="ARBA" id="ARBA00023237"/>
    </source>
</evidence>
<keyword evidence="1 8" id="KW-0132">Cell division</keyword>
<dbReference type="PROSITE" id="PS01068">
    <property type="entry name" value="OMPA_1"/>
    <property type="match status" value="1"/>
</dbReference>
<evidence type="ECO:0000256" key="3">
    <source>
        <dbReference type="ARBA" id="ARBA00023136"/>
    </source>
</evidence>
<protein>
    <recommendedName>
        <fullName evidence="8">Peptidoglycan-associated lipoprotein</fullName>
        <shortName evidence="8">PAL</shortName>
    </recommendedName>
</protein>
<sequence>MTRWMVAALLVASVSLGACTRPDRFGGAGAGAGGVGGAGGLGGAGSLGGAGLPGVGTGALPGSAGDPASPAYFSQAVGDRVFFAVDQSTLSGPAIQTLDGQAQWLLTNASYLAVIEGHADEQGTREYNVALGARRANAVREYLISRGVPADRLRTISYGKERPVAVCSDEGCYSQNRRAVTVISAAGLS</sequence>
<accession>A0ABW0SFV9</accession>
<dbReference type="RefSeq" id="WP_209842392.1">
    <property type="nucleotide sequence ID" value="NZ_JAGGJP010000016.1"/>
</dbReference>
<name>A0ABW0SFV9_9RHOB</name>
<dbReference type="InterPro" id="IPR006690">
    <property type="entry name" value="OMPA-like_CS"/>
</dbReference>